<dbReference type="Proteomes" id="UP000831947">
    <property type="component" value="Chromosome"/>
</dbReference>
<name>A0ABY4PDZ6_9LACO</name>
<evidence type="ECO:0000256" key="4">
    <source>
        <dbReference type="ARBA" id="ARBA00022832"/>
    </source>
</evidence>
<dbReference type="CDD" id="cd00586">
    <property type="entry name" value="4HBT"/>
    <property type="match status" value="2"/>
</dbReference>
<dbReference type="EMBL" id="CP093365">
    <property type="protein sequence ID" value="UQS83927.1"/>
    <property type="molecule type" value="Genomic_DNA"/>
</dbReference>
<dbReference type="Pfam" id="PF01643">
    <property type="entry name" value="Acyl-ACP_TE"/>
    <property type="match status" value="1"/>
</dbReference>
<accession>A0ABY4PDZ6</accession>
<evidence type="ECO:0000313" key="11">
    <source>
        <dbReference type="Proteomes" id="UP000831947"/>
    </source>
</evidence>
<organism evidence="10 11">
    <name type="scientific">Bombilactobacillus thymidiniphilus</name>
    <dbReference type="NCBI Taxonomy" id="2923363"/>
    <lineage>
        <taxon>Bacteria</taxon>
        <taxon>Bacillati</taxon>
        <taxon>Bacillota</taxon>
        <taxon>Bacilli</taxon>
        <taxon>Lactobacillales</taxon>
        <taxon>Lactobacillaceae</taxon>
        <taxon>Bombilactobacillus</taxon>
    </lineage>
</organism>
<proteinExistence type="inferred from homology"/>
<keyword evidence="4" id="KW-0276">Fatty acid metabolism</keyword>
<comment type="similarity">
    <text evidence="1">Belongs to the acyl-ACP thioesterase family.</text>
</comment>
<feature type="domain" description="Acyl-ACP thioesterase N-terminal hotdog" evidence="8">
    <location>
        <begin position="5"/>
        <end position="131"/>
    </location>
</feature>
<keyword evidence="6" id="KW-0443">Lipid metabolism</keyword>
<feature type="domain" description="Acyl-ACP thioesterase-like C-terminal" evidence="9">
    <location>
        <begin position="154"/>
        <end position="241"/>
    </location>
</feature>
<keyword evidence="11" id="KW-1185">Reference proteome</keyword>
<evidence type="ECO:0000256" key="7">
    <source>
        <dbReference type="ARBA" id="ARBA00023160"/>
    </source>
</evidence>
<gene>
    <name evidence="10" type="ORF">MOO47_01685</name>
</gene>
<dbReference type="PANTHER" id="PTHR31727:SF6">
    <property type="entry name" value="OLEOYL-ACYL CARRIER PROTEIN THIOESTERASE 1, CHLOROPLASTIC"/>
    <property type="match status" value="1"/>
</dbReference>
<protein>
    <submittedName>
        <fullName evidence="10">Thioesterase</fullName>
    </submittedName>
</protein>
<evidence type="ECO:0000256" key="3">
    <source>
        <dbReference type="ARBA" id="ARBA00022801"/>
    </source>
</evidence>
<evidence type="ECO:0000256" key="5">
    <source>
        <dbReference type="ARBA" id="ARBA00022946"/>
    </source>
</evidence>
<keyword evidence="7" id="KW-0275">Fatty acid biosynthesis</keyword>
<reference evidence="10 11" key="1">
    <citation type="journal article" date="2022" name="Int. J. Syst. Evol. Microbiol.">
        <title>Apilactobacillus apisilvae sp. nov., Nicolia spurrieriana gen. nov. sp. nov., Bombilactobacillus folatiphilus sp. nov. and Bombilactobacillus thymidiniphilus sp. nov., four new lactic acid bacterial isolates from stingless bees Tetragonula carbonaria and Austroplebeia australis.</title>
        <authorList>
            <person name="Oliphant S.A."/>
            <person name="Watson-Haigh N.S."/>
            <person name="Sumby K.M."/>
            <person name="Gardner J."/>
            <person name="Groom S."/>
            <person name="Jiranek V."/>
        </authorList>
    </citation>
    <scope>NUCLEOTIDE SEQUENCE [LARGE SCALE GENOMIC DNA]</scope>
    <source>
        <strain evidence="10 11">SG4_A1</strain>
    </source>
</reference>
<dbReference type="SUPFAM" id="SSF54637">
    <property type="entry name" value="Thioesterase/thiol ester dehydrase-isomerase"/>
    <property type="match status" value="2"/>
</dbReference>
<keyword evidence="3" id="KW-0378">Hydrolase</keyword>
<dbReference type="Gene3D" id="3.10.129.10">
    <property type="entry name" value="Hotdog Thioesterase"/>
    <property type="match status" value="1"/>
</dbReference>
<evidence type="ECO:0000259" key="8">
    <source>
        <dbReference type="Pfam" id="PF01643"/>
    </source>
</evidence>
<evidence type="ECO:0000256" key="1">
    <source>
        <dbReference type="ARBA" id="ARBA00006500"/>
    </source>
</evidence>
<dbReference type="InterPro" id="IPR049427">
    <property type="entry name" value="Acyl-ACP_TE_C"/>
</dbReference>
<dbReference type="InterPro" id="IPR045023">
    <property type="entry name" value="FATA/B"/>
</dbReference>
<dbReference type="Pfam" id="PF20791">
    <property type="entry name" value="Acyl-ACP_TE_C"/>
    <property type="match status" value="1"/>
</dbReference>
<keyword evidence="2" id="KW-0444">Lipid biosynthesis</keyword>
<dbReference type="InterPro" id="IPR029069">
    <property type="entry name" value="HotDog_dom_sf"/>
</dbReference>
<sequence>MTVPTYTERQTIQFYSTNSTKDMNLSALFNIILAVSEHQLHAAGIDSQQMVARGFGWVVTKYHLEVTRFPQLDEQIIITTTADSYNKFFCYRSFIVQDTANNELLRLTSNWIMLRIQDRKMVSIDPEIMAQLGCPYSANIQRFPRLDIVEYPVEAKTYRTRFFDIDVNGHVNNSIYLDWMLDALSMEFLRTHQIATLDIKYDREVQYGDIVQSKCLLDDNISHHQIESNTGANAQAQIKWQDRK</sequence>
<evidence type="ECO:0000313" key="10">
    <source>
        <dbReference type="EMBL" id="UQS83927.1"/>
    </source>
</evidence>
<dbReference type="RefSeq" id="WP_249513112.1">
    <property type="nucleotide sequence ID" value="NZ_CP093365.1"/>
</dbReference>
<evidence type="ECO:0000256" key="6">
    <source>
        <dbReference type="ARBA" id="ARBA00023098"/>
    </source>
</evidence>
<keyword evidence="5" id="KW-0809">Transit peptide</keyword>
<dbReference type="InterPro" id="IPR002864">
    <property type="entry name" value="Acyl-ACP_thioesterase_NHD"/>
</dbReference>
<evidence type="ECO:0000259" key="9">
    <source>
        <dbReference type="Pfam" id="PF20791"/>
    </source>
</evidence>
<evidence type="ECO:0000256" key="2">
    <source>
        <dbReference type="ARBA" id="ARBA00022516"/>
    </source>
</evidence>
<dbReference type="PANTHER" id="PTHR31727">
    <property type="entry name" value="OLEOYL-ACYL CARRIER PROTEIN THIOESTERASE 1, CHLOROPLASTIC"/>
    <property type="match status" value="1"/>
</dbReference>